<dbReference type="SUPFAM" id="SSF50630">
    <property type="entry name" value="Acid proteases"/>
    <property type="match status" value="1"/>
</dbReference>
<dbReference type="PANTHER" id="PTHR47966:SF65">
    <property type="entry name" value="ASPARTIC-TYPE ENDOPEPTIDASE"/>
    <property type="match status" value="1"/>
</dbReference>
<dbReference type="GO" id="GO:0006508">
    <property type="term" value="P:proteolysis"/>
    <property type="evidence" value="ECO:0007669"/>
    <property type="project" value="InterPro"/>
</dbReference>
<evidence type="ECO:0000256" key="1">
    <source>
        <dbReference type="ARBA" id="ARBA00007447"/>
    </source>
</evidence>
<dbReference type="Gene3D" id="2.40.70.10">
    <property type="entry name" value="Acid Proteases"/>
    <property type="match status" value="2"/>
</dbReference>
<feature type="disulfide bond" evidence="2">
    <location>
        <begin position="297"/>
        <end position="333"/>
    </location>
</feature>
<sequence>MARYSWKFLLLALSQITQPASGLVNLPVTARHDAETLKRSNSGPKIQKLIHDQYDVSQQSYLVEIKAGNPPQKMFLGLMSASSKTSEDFHLNKSNTISTLKGHDSAKYGDPTTFPPSNITFDLDIYNDRFEIANVKITKQTFGLLTPGPGKADNGIGLLGLGPNLELGYEAGKPYNTVLDSLAAQGAIPSRTYSLDLRGPGAITFGGADTGRFEGELIKRPMVKDELGTFGPSIVLSSFGQTAPNGTTYRYDVPNGDEVFMLDTGNQYFRLRHSSADPLFRDLGAVNDGNDAYFVPCSKREEPGTWDFQFGGVTIKVPYKNFITELSNDGKNCFVGVLTTWNGQLVLGQSFLQAAYLSFDFDNRLVGIAPSADCRSALVAFESGPHAIPQLTGCKAK</sequence>
<dbReference type="STRING" id="708187.A0A1Q8S8W7"/>
<dbReference type="PROSITE" id="PS51767">
    <property type="entry name" value="PEPTIDASE_A1"/>
    <property type="match status" value="1"/>
</dbReference>
<dbReference type="Proteomes" id="UP000186583">
    <property type="component" value="Unassembled WGS sequence"/>
</dbReference>
<dbReference type="PANTHER" id="PTHR47966">
    <property type="entry name" value="BETA-SITE APP-CLEAVING ENZYME, ISOFORM A-RELATED"/>
    <property type="match status" value="1"/>
</dbReference>
<dbReference type="EMBL" id="MPGH01000002">
    <property type="protein sequence ID" value="OLN97904.1"/>
    <property type="molecule type" value="Genomic_DNA"/>
</dbReference>
<dbReference type="InterPro" id="IPR001461">
    <property type="entry name" value="Aspartic_peptidase_A1"/>
</dbReference>
<keyword evidence="2" id="KW-1015">Disulfide bond</keyword>
<accession>A0A1Q8S8W7</accession>
<proteinExistence type="inferred from homology"/>
<reference evidence="5 6" key="1">
    <citation type="submission" date="2016-11" db="EMBL/GenBank/DDBJ databases">
        <title>Draft Genome Assembly of Colletotrichum chlorophyti a pathogen of herbaceous plants.</title>
        <authorList>
            <person name="Gan P."/>
            <person name="Narusaka M."/>
            <person name="Tsushima A."/>
            <person name="Narusaka Y."/>
            <person name="Takano Y."/>
            <person name="Shirasu K."/>
        </authorList>
    </citation>
    <scope>NUCLEOTIDE SEQUENCE [LARGE SCALE GENOMIC DNA]</scope>
    <source>
        <strain evidence="5 6">NTL11</strain>
    </source>
</reference>
<feature type="domain" description="Peptidase A1" evidence="4">
    <location>
        <begin position="61"/>
        <end position="369"/>
    </location>
</feature>
<keyword evidence="3" id="KW-0732">Signal</keyword>
<dbReference type="OrthoDB" id="771136at2759"/>
<comment type="similarity">
    <text evidence="1">Belongs to the peptidase A1 family.</text>
</comment>
<dbReference type="InterPro" id="IPR033121">
    <property type="entry name" value="PEPTIDASE_A1"/>
</dbReference>
<keyword evidence="6" id="KW-1185">Reference proteome</keyword>
<evidence type="ECO:0000256" key="3">
    <source>
        <dbReference type="SAM" id="SignalP"/>
    </source>
</evidence>
<dbReference type="InterPro" id="IPR021109">
    <property type="entry name" value="Peptidase_aspartic_dom_sf"/>
</dbReference>
<dbReference type="AlphaFoldDB" id="A0A1Q8S8W7"/>
<evidence type="ECO:0000313" key="5">
    <source>
        <dbReference type="EMBL" id="OLN97904.1"/>
    </source>
</evidence>
<evidence type="ECO:0000259" key="4">
    <source>
        <dbReference type="PROSITE" id="PS51767"/>
    </source>
</evidence>
<protein>
    <submittedName>
        <fullName evidence="5">Putative aspartic-type endopeptidase OPSB 4</fullName>
    </submittedName>
</protein>
<name>A0A1Q8S8W7_9PEZI</name>
<organism evidence="5 6">
    <name type="scientific">Colletotrichum chlorophyti</name>
    <dbReference type="NCBI Taxonomy" id="708187"/>
    <lineage>
        <taxon>Eukaryota</taxon>
        <taxon>Fungi</taxon>
        <taxon>Dikarya</taxon>
        <taxon>Ascomycota</taxon>
        <taxon>Pezizomycotina</taxon>
        <taxon>Sordariomycetes</taxon>
        <taxon>Hypocreomycetidae</taxon>
        <taxon>Glomerellales</taxon>
        <taxon>Glomerellaceae</taxon>
        <taxon>Colletotrichum</taxon>
    </lineage>
</organism>
<gene>
    <name evidence="5" type="ORF">CCHL11_02522</name>
</gene>
<feature type="signal peptide" evidence="3">
    <location>
        <begin position="1"/>
        <end position="22"/>
    </location>
</feature>
<comment type="caution">
    <text evidence="5">The sequence shown here is derived from an EMBL/GenBank/DDBJ whole genome shotgun (WGS) entry which is preliminary data.</text>
</comment>
<evidence type="ECO:0000256" key="2">
    <source>
        <dbReference type="PIRSR" id="PIRSR601461-2"/>
    </source>
</evidence>
<feature type="chain" id="PRO_5013316968" evidence="3">
    <location>
        <begin position="23"/>
        <end position="397"/>
    </location>
</feature>
<dbReference type="GO" id="GO:0004190">
    <property type="term" value="F:aspartic-type endopeptidase activity"/>
    <property type="evidence" value="ECO:0007669"/>
    <property type="project" value="InterPro"/>
</dbReference>
<evidence type="ECO:0000313" key="6">
    <source>
        <dbReference type="Proteomes" id="UP000186583"/>
    </source>
</evidence>
<dbReference type="Pfam" id="PF00026">
    <property type="entry name" value="Asp"/>
    <property type="match status" value="1"/>
</dbReference>